<accession>A0A0A7JSW7</accession>
<evidence type="ECO:0000256" key="5">
    <source>
        <dbReference type="ARBA" id="ARBA00022448"/>
    </source>
</evidence>
<keyword evidence="9 15" id="KW-0249">Electron transport</keyword>
<feature type="transmembrane region" description="Helical" evidence="15">
    <location>
        <begin position="87"/>
        <end position="106"/>
    </location>
</feature>
<gene>
    <name evidence="17" type="primary">ND6</name>
</gene>
<evidence type="ECO:0000256" key="12">
    <source>
        <dbReference type="ARBA" id="ARBA00023128"/>
    </source>
</evidence>
<comment type="catalytic activity">
    <reaction evidence="14 15">
        <text>a ubiquinone + NADH + 5 H(+)(in) = a ubiquinol + NAD(+) + 4 H(+)(out)</text>
        <dbReference type="Rhea" id="RHEA:29091"/>
        <dbReference type="Rhea" id="RHEA-COMP:9565"/>
        <dbReference type="Rhea" id="RHEA-COMP:9566"/>
        <dbReference type="ChEBI" id="CHEBI:15378"/>
        <dbReference type="ChEBI" id="CHEBI:16389"/>
        <dbReference type="ChEBI" id="CHEBI:17976"/>
        <dbReference type="ChEBI" id="CHEBI:57540"/>
        <dbReference type="ChEBI" id="CHEBI:57945"/>
        <dbReference type="EC" id="7.1.1.2"/>
    </reaction>
</comment>
<evidence type="ECO:0000313" key="17">
    <source>
        <dbReference type="EMBL" id="AIZ35733.1"/>
    </source>
</evidence>
<dbReference type="GO" id="GO:0008137">
    <property type="term" value="F:NADH dehydrogenase (ubiquinone) activity"/>
    <property type="evidence" value="ECO:0007669"/>
    <property type="project" value="UniProtKB-UniRule"/>
</dbReference>
<evidence type="ECO:0000256" key="7">
    <source>
        <dbReference type="ARBA" id="ARBA00022692"/>
    </source>
</evidence>
<dbReference type="InterPro" id="IPR001457">
    <property type="entry name" value="NADH_UbQ/plastoQ_OxRdtase_su6"/>
</dbReference>
<sequence>MSYLVFLLLLFFLLGVIGVASNPSPYFGTVGLVMVAATGCGVLVGFGCSFVSLVLFLIYLGGMLVVFAYSVALSAEAYPETWWDWSVIVYVFGYGLLIIMFGLFFMDIEVVYSLSIDGGGMYDIRADFGGVVLLYLKGGPLLLLCGGGLLLALFVVLELTRGVKRGSLRVV</sequence>
<keyword evidence="10 15" id="KW-1133">Transmembrane helix</keyword>
<keyword evidence="8 15" id="KW-1278">Translocase</keyword>
<dbReference type="EC" id="7.1.1.2" evidence="3 15"/>
<evidence type="ECO:0000256" key="8">
    <source>
        <dbReference type="ARBA" id="ARBA00022967"/>
    </source>
</evidence>
<evidence type="ECO:0000256" key="16">
    <source>
        <dbReference type="SAM" id="SignalP"/>
    </source>
</evidence>
<keyword evidence="15" id="KW-0830">Ubiquinone</keyword>
<feature type="chain" id="PRO_5002028887" description="NADH-ubiquinone oxidoreductase chain 6" evidence="16">
    <location>
        <begin position="22"/>
        <end position="171"/>
    </location>
</feature>
<comment type="function">
    <text evidence="15">Core subunit of the mitochondrial membrane respiratory chain NADH dehydrogenase (Complex I) which catalyzes electron transfer from NADH through the respiratory chain, using ubiquinone as an electron acceptor. Essential for the catalytic activity and assembly of complex I.</text>
</comment>
<keyword evidence="16" id="KW-0732">Signal</keyword>
<feature type="transmembrane region" description="Helical" evidence="15">
    <location>
        <begin position="53"/>
        <end position="75"/>
    </location>
</feature>
<keyword evidence="13 15" id="KW-0472">Membrane</keyword>
<dbReference type="AlphaFoldDB" id="A0A0A7JSW7"/>
<keyword evidence="12 15" id="KW-0496">Mitochondrion</keyword>
<dbReference type="RefSeq" id="YP_009114955.1">
    <property type="nucleotide sequence ID" value="NC_026105.1"/>
</dbReference>
<evidence type="ECO:0000256" key="3">
    <source>
        <dbReference type="ARBA" id="ARBA00012944"/>
    </source>
</evidence>
<name>A0A0A7JSW7_9SAUR</name>
<protein>
    <recommendedName>
        <fullName evidence="4 15">NADH-ubiquinone oxidoreductase chain 6</fullName>
        <ecNumber evidence="3 15">7.1.1.2</ecNumber>
    </recommendedName>
</protein>
<evidence type="ECO:0000256" key="4">
    <source>
        <dbReference type="ARBA" id="ARBA00021095"/>
    </source>
</evidence>
<dbReference type="GO" id="GO:0031966">
    <property type="term" value="C:mitochondrial membrane"/>
    <property type="evidence" value="ECO:0007669"/>
    <property type="project" value="UniProtKB-SubCell"/>
</dbReference>
<dbReference type="PANTHER" id="PTHR11435">
    <property type="entry name" value="NADH UBIQUINONE OXIDOREDUCTASE SUBUNIT ND6"/>
    <property type="match status" value="1"/>
</dbReference>
<proteinExistence type="inferred from homology"/>
<keyword evidence="5 15" id="KW-0813">Transport</keyword>
<evidence type="ECO:0000256" key="2">
    <source>
        <dbReference type="ARBA" id="ARBA00005698"/>
    </source>
</evidence>
<keyword evidence="11 15" id="KW-0520">NAD</keyword>
<keyword evidence="7 15" id="KW-0812">Transmembrane</keyword>
<geneLocation type="mitochondrion" evidence="17"/>
<feature type="transmembrane region" description="Helical" evidence="15">
    <location>
        <begin position="141"/>
        <end position="159"/>
    </location>
</feature>
<keyword evidence="6 15" id="KW-0679">Respiratory chain</keyword>
<comment type="subcellular location">
    <subcellularLocation>
        <location evidence="1 15">Mitochondrion membrane</location>
        <topology evidence="1 15">Multi-pass membrane protein</topology>
    </subcellularLocation>
</comment>
<comment type="similarity">
    <text evidence="2 15">Belongs to the complex I subunit 6 family.</text>
</comment>
<reference evidence="17" key="1">
    <citation type="submission" date="2014-09" db="EMBL/GenBank/DDBJ databases">
        <title>Complete mitochondrial genome of Goniurosaurus luii.</title>
        <authorList>
            <person name="Qin X."/>
            <person name="Hou L."/>
            <person name="Yang X."/>
            <person name="Zhang Y."/>
        </authorList>
    </citation>
    <scope>NUCLEOTIDE SEQUENCE</scope>
</reference>
<dbReference type="InterPro" id="IPR050269">
    <property type="entry name" value="ComplexI_Subunit6"/>
</dbReference>
<evidence type="ECO:0000256" key="11">
    <source>
        <dbReference type="ARBA" id="ARBA00023027"/>
    </source>
</evidence>
<evidence type="ECO:0000256" key="13">
    <source>
        <dbReference type="ARBA" id="ARBA00023136"/>
    </source>
</evidence>
<evidence type="ECO:0000256" key="9">
    <source>
        <dbReference type="ARBA" id="ARBA00022982"/>
    </source>
</evidence>
<feature type="transmembrane region" description="Helical" evidence="15">
    <location>
        <begin position="28"/>
        <end position="46"/>
    </location>
</feature>
<dbReference type="CTD" id="4541"/>
<evidence type="ECO:0000256" key="14">
    <source>
        <dbReference type="ARBA" id="ARBA00049551"/>
    </source>
</evidence>
<dbReference type="EMBL" id="KM455054">
    <property type="protein sequence ID" value="AIZ35733.1"/>
    <property type="molecule type" value="Genomic_DNA"/>
</dbReference>
<organism evidence="17">
    <name type="scientific">Goniurosaurus luii</name>
    <dbReference type="NCBI Taxonomy" id="427908"/>
    <lineage>
        <taxon>Eukaryota</taxon>
        <taxon>Metazoa</taxon>
        <taxon>Chordata</taxon>
        <taxon>Craniata</taxon>
        <taxon>Vertebrata</taxon>
        <taxon>Euteleostomi</taxon>
        <taxon>Lepidosauria</taxon>
        <taxon>Squamata</taxon>
        <taxon>Bifurcata</taxon>
        <taxon>Gekkota</taxon>
        <taxon>Eublepharidae</taxon>
        <taxon>Eublepharinae</taxon>
        <taxon>Goniurosaurus</taxon>
    </lineage>
</organism>
<evidence type="ECO:0000256" key="15">
    <source>
        <dbReference type="RuleBase" id="RU004430"/>
    </source>
</evidence>
<evidence type="ECO:0000256" key="6">
    <source>
        <dbReference type="ARBA" id="ARBA00022660"/>
    </source>
</evidence>
<dbReference type="Pfam" id="PF00499">
    <property type="entry name" value="Oxidored_q3"/>
    <property type="match status" value="1"/>
</dbReference>
<dbReference type="GeneID" id="22833539"/>
<dbReference type="PANTHER" id="PTHR11435:SF1">
    <property type="entry name" value="NADH-UBIQUINONE OXIDOREDUCTASE CHAIN 6"/>
    <property type="match status" value="1"/>
</dbReference>
<feature type="signal peptide" evidence="16">
    <location>
        <begin position="1"/>
        <end position="21"/>
    </location>
</feature>
<evidence type="ECO:0000256" key="10">
    <source>
        <dbReference type="ARBA" id="ARBA00022989"/>
    </source>
</evidence>
<evidence type="ECO:0000256" key="1">
    <source>
        <dbReference type="ARBA" id="ARBA00004225"/>
    </source>
</evidence>